<dbReference type="Proteomes" id="UP001168821">
    <property type="component" value="Unassembled WGS sequence"/>
</dbReference>
<accession>A0AA38HTX3</accession>
<keyword evidence="2" id="KW-1185">Reference proteome</keyword>
<dbReference type="AlphaFoldDB" id="A0AA38HTX3"/>
<gene>
    <name evidence="1" type="ORF">Zmor_026554</name>
</gene>
<protein>
    <submittedName>
        <fullName evidence="1">Uncharacterized protein</fullName>
    </submittedName>
</protein>
<organism evidence="1 2">
    <name type="scientific">Zophobas morio</name>
    <dbReference type="NCBI Taxonomy" id="2755281"/>
    <lineage>
        <taxon>Eukaryota</taxon>
        <taxon>Metazoa</taxon>
        <taxon>Ecdysozoa</taxon>
        <taxon>Arthropoda</taxon>
        <taxon>Hexapoda</taxon>
        <taxon>Insecta</taxon>
        <taxon>Pterygota</taxon>
        <taxon>Neoptera</taxon>
        <taxon>Endopterygota</taxon>
        <taxon>Coleoptera</taxon>
        <taxon>Polyphaga</taxon>
        <taxon>Cucujiformia</taxon>
        <taxon>Tenebrionidae</taxon>
        <taxon>Zophobas</taxon>
    </lineage>
</organism>
<evidence type="ECO:0000313" key="2">
    <source>
        <dbReference type="Proteomes" id="UP001168821"/>
    </source>
</evidence>
<sequence length="92" mass="10543">MFEFRRNIVKSAAPSFYSVIAFLHPYLSGVSHPIHSVSRRVDGRCITVWMPPVGCCHGDYDPVRPFRPLARCTAFRFAIDRIMSGRVWGLFL</sequence>
<proteinExistence type="predicted"/>
<comment type="caution">
    <text evidence="1">The sequence shown here is derived from an EMBL/GenBank/DDBJ whole genome shotgun (WGS) entry which is preliminary data.</text>
</comment>
<dbReference type="EMBL" id="JALNTZ010000008">
    <property type="protein sequence ID" value="KAJ3643870.1"/>
    <property type="molecule type" value="Genomic_DNA"/>
</dbReference>
<name>A0AA38HTX3_9CUCU</name>
<reference evidence="1" key="1">
    <citation type="journal article" date="2023" name="G3 (Bethesda)">
        <title>Whole genome assemblies of Zophobas morio and Tenebrio molitor.</title>
        <authorList>
            <person name="Kaur S."/>
            <person name="Stinson S.A."/>
            <person name="diCenzo G.C."/>
        </authorList>
    </citation>
    <scope>NUCLEOTIDE SEQUENCE</scope>
    <source>
        <strain evidence="1">QUZm001</strain>
    </source>
</reference>
<evidence type="ECO:0000313" key="1">
    <source>
        <dbReference type="EMBL" id="KAJ3643870.1"/>
    </source>
</evidence>